<dbReference type="Proteomes" id="UP000182740">
    <property type="component" value="Unassembled WGS sequence"/>
</dbReference>
<sequence length="205" mass="22713">MAERYGTHERAALLLLLIEGRAIPNVEMRKDHGIELTPAGRAKLNKAGLLVTRTVGRRLVHEITPAGERWCEEALATIETPPRAGALARIGFEWLRSIAGYLREHDIRLRQVLGGSGGTNLETLIRAAYRELSDEPQDWVRLAKLRPKLNGADKDEVDKVLLEMTRTGLVHLAQSANRKALTDADHAAAIRIGSEEKHLVAIEES</sequence>
<dbReference type="STRING" id="546364.SAMN04489730_2247"/>
<keyword evidence="2" id="KW-1185">Reference proteome</keyword>
<organism evidence="1 2">
    <name type="scientific">Amycolatopsis australiensis</name>
    <dbReference type="NCBI Taxonomy" id="546364"/>
    <lineage>
        <taxon>Bacteria</taxon>
        <taxon>Bacillati</taxon>
        <taxon>Actinomycetota</taxon>
        <taxon>Actinomycetes</taxon>
        <taxon>Pseudonocardiales</taxon>
        <taxon>Pseudonocardiaceae</taxon>
        <taxon>Amycolatopsis</taxon>
    </lineage>
</organism>
<dbReference type="AlphaFoldDB" id="A0A1K1QUF4"/>
<evidence type="ECO:0000313" key="2">
    <source>
        <dbReference type="Proteomes" id="UP000182740"/>
    </source>
</evidence>
<protein>
    <submittedName>
        <fullName evidence="1">Uncharacterized protein</fullName>
    </submittedName>
</protein>
<reference evidence="2" key="1">
    <citation type="submission" date="2016-11" db="EMBL/GenBank/DDBJ databases">
        <authorList>
            <person name="Varghese N."/>
            <person name="Submissions S."/>
        </authorList>
    </citation>
    <scope>NUCLEOTIDE SEQUENCE [LARGE SCALE GENOMIC DNA]</scope>
    <source>
        <strain evidence="2">DSM 44671</strain>
    </source>
</reference>
<name>A0A1K1QUF4_9PSEU</name>
<dbReference type="OrthoDB" id="3822696at2"/>
<proteinExistence type="predicted"/>
<dbReference type="RefSeq" id="WP_072476200.1">
    <property type="nucleotide sequence ID" value="NZ_FPJG01000006.1"/>
</dbReference>
<dbReference type="EMBL" id="FPJG01000006">
    <property type="protein sequence ID" value="SFW63389.1"/>
    <property type="molecule type" value="Genomic_DNA"/>
</dbReference>
<accession>A0A1K1QUF4</accession>
<gene>
    <name evidence="1" type="ORF">SAMN04489730_2247</name>
</gene>
<evidence type="ECO:0000313" key="1">
    <source>
        <dbReference type="EMBL" id="SFW63389.1"/>
    </source>
</evidence>